<proteinExistence type="predicted"/>
<sequence length="55" mass="6082">MVIVITTSSRSGKTLFIVESDTLCPKTTFIFFLFFTSSDKSFSVIESTPAKGDRP</sequence>
<organism evidence="1">
    <name type="scientific">uncultured marine virus</name>
    <dbReference type="NCBI Taxonomy" id="186617"/>
    <lineage>
        <taxon>Viruses</taxon>
        <taxon>environmental samples</taxon>
    </lineage>
</organism>
<protein>
    <submittedName>
        <fullName evidence="1">Uncharacterized protein</fullName>
    </submittedName>
</protein>
<reference evidence="1" key="2">
    <citation type="submission" date="2015-03" db="EMBL/GenBank/DDBJ databases">
        <authorList>
            <person name="Chow C.-E.T."/>
            <person name="Winget D.M."/>
            <person name="White R.A.III."/>
            <person name="Hallam S.J."/>
            <person name="Suttle C.A."/>
        </authorList>
    </citation>
    <scope>NUCLEOTIDE SEQUENCE</scope>
    <source>
        <strain evidence="1">Oxic1_5</strain>
    </source>
</reference>
<name>A0A0F7L8N7_9VIRU</name>
<reference evidence="1" key="1">
    <citation type="journal article" date="2015" name="Front. Microbiol.">
        <title>Combining genomic sequencing methods to explore viral diversity and reveal potential virus-host interactions.</title>
        <authorList>
            <person name="Chow C.E."/>
            <person name="Winget D.M."/>
            <person name="White R.A.III."/>
            <person name="Hallam S.J."/>
            <person name="Suttle C.A."/>
        </authorList>
    </citation>
    <scope>NUCLEOTIDE SEQUENCE</scope>
    <source>
        <strain evidence="1">Oxic1_5</strain>
    </source>
</reference>
<accession>A0A0F7L8N7</accession>
<dbReference type="EMBL" id="KR029600">
    <property type="protein sequence ID" value="AKH47923.1"/>
    <property type="molecule type" value="Genomic_DNA"/>
</dbReference>
<evidence type="ECO:0000313" key="1">
    <source>
        <dbReference type="EMBL" id="AKH47923.1"/>
    </source>
</evidence>